<dbReference type="RefSeq" id="WP_003331040.1">
    <property type="nucleotide sequence ID" value="NZ_AJLR01000047.1"/>
</dbReference>
<evidence type="ECO:0000313" key="5">
    <source>
        <dbReference type="EMBL" id="EKN67465.1"/>
    </source>
</evidence>
<dbReference type="Pfam" id="PF07261">
    <property type="entry name" value="DnaB_2"/>
    <property type="match status" value="1"/>
</dbReference>
<proteinExistence type="inferred from homology"/>
<evidence type="ECO:0000259" key="4">
    <source>
        <dbReference type="Pfam" id="PF25888"/>
    </source>
</evidence>
<feature type="domain" description="DnaB/C C-terminal" evidence="3">
    <location>
        <begin position="332"/>
        <end position="393"/>
    </location>
</feature>
<dbReference type="AlphaFoldDB" id="K6C8K0"/>
<evidence type="ECO:0000313" key="6">
    <source>
        <dbReference type="Proteomes" id="UP000006315"/>
    </source>
</evidence>
<dbReference type="EMBL" id="AJLR01000047">
    <property type="protein sequence ID" value="EKN67465.1"/>
    <property type="molecule type" value="Genomic_DNA"/>
</dbReference>
<dbReference type="STRING" id="1131731.BAZO_08821"/>
<sequence length="456" mass="53303">MSEHWKELLPIDDYIVRTNGILQDFDRKVLTLLYQPLIGALCYSLYMTLWSEIDVNRLWGDKNKHYHLMNLMQINLDSILNERKKLEGIGLLKTYLKDGETKTYIYELQPPLSPENFFNDGLLNIYFYNRLSKTSFNKIKHFFTDKSLNESDYKDVTSSFTDVFMSLNPSELKTSENELSNDLTVDNHNEFIIRNDAPDIFVSKDNFDFDLFFAGISDSLISLKAFNPKVREVIAKLSFIYSFNTIEMKSIVLQAIDEKDEINIEQLRKAARDFYQFSHGEALPRLVERIQPLNYRTMNLKDPQNKEEQLINQLENISPYQLLVSISGGAEPSVSDLKIIENVMFNQKLNPGVVNVLIYFVMLRSDMKLTKNYVDKVASHWARKKVKTVKEAMDLAKEEHRNYQEWAQLKRKNNSKFPSSSIENDDVNSFSSSDEIVRDDHELRKELLDWLEGKKD</sequence>
<dbReference type="Proteomes" id="UP000006315">
    <property type="component" value="Unassembled WGS sequence"/>
</dbReference>
<evidence type="ECO:0000256" key="1">
    <source>
        <dbReference type="ARBA" id="ARBA00093462"/>
    </source>
</evidence>
<protein>
    <submittedName>
        <fullName evidence="5">Replication initiation and membrane attachment protein (DnaB)</fullName>
    </submittedName>
</protein>
<reference evidence="5 6" key="1">
    <citation type="journal article" date="2012" name="Front. Microbiol.">
        <title>Redundancy and modularity in membrane-associated dissimilatory nitrate reduction in Bacillus.</title>
        <authorList>
            <person name="Heylen K."/>
            <person name="Keltjens J."/>
        </authorList>
    </citation>
    <scope>NUCLEOTIDE SEQUENCE [LARGE SCALE GENOMIC DNA]</scope>
    <source>
        <strain evidence="5 6">LMG 9581</strain>
    </source>
</reference>
<comment type="caution">
    <text evidence="5">The sequence shown here is derived from an EMBL/GenBank/DDBJ whole genome shotgun (WGS) entry which is preliminary data.</text>
</comment>
<organism evidence="5 6">
    <name type="scientific">Schinkia azotoformans LMG 9581</name>
    <dbReference type="NCBI Taxonomy" id="1131731"/>
    <lineage>
        <taxon>Bacteria</taxon>
        <taxon>Bacillati</taxon>
        <taxon>Bacillota</taxon>
        <taxon>Bacilli</taxon>
        <taxon>Bacillales</taxon>
        <taxon>Bacillaceae</taxon>
        <taxon>Calidifontibacillus/Schinkia group</taxon>
        <taxon>Schinkia</taxon>
    </lineage>
</organism>
<name>K6C8K0_SCHAZ</name>
<dbReference type="InterPro" id="IPR006343">
    <property type="entry name" value="DnaB/C_C"/>
</dbReference>
<feature type="region of interest" description="Disordered" evidence="2">
    <location>
        <begin position="415"/>
        <end position="434"/>
    </location>
</feature>
<dbReference type="InterPro" id="IPR058660">
    <property type="entry name" value="WHD_DnaB"/>
</dbReference>
<evidence type="ECO:0000259" key="3">
    <source>
        <dbReference type="Pfam" id="PF07261"/>
    </source>
</evidence>
<dbReference type="PATRIC" id="fig|1131731.3.peg.1844"/>
<accession>K6C8K0</accession>
<gene>
    <name evidence="5" type="ORF">BAZO_08821</name>
</gene>
<comment type="similarity">
    <text evidence="1">Belongs to the DnaB/DnaD family.</text>
</comment>
<evidence type="ECO:0000256" key="2">
    <source>
        <dbReference type="SAM" id="MobiDB-lite"/>
    </source>
</evidence>
<dbReference type="Pfam" id="PF25888">
    <property type="entry name" value="WHD_DnaB"/>
    <property type="match status" value="1"/>
</dbReference>
<keyword evidence="6" id="KW-1185">Reference proteome</keyword>
<feature type="domain" description="Replicative helicase loading/DNA remodeling protein DnaB N-terminal winged helix" evidence="4">
    <location>
        <begin position="10"/>
        <end position="270"/>
    </location>
</feature>